<dbReference type="OrthoDB" id="1925931at2759"/>
<name>A0A2U1LXY5_ARTAN</name>
<dbReference type="AlphaFoldDB" id="A0A2U1LXY5"/>
<feature type="domain" description="CobN/magnesium chelatase" evidence="1">
    <location>
        <begin position="180"/>
        <end position="250"/>
    </location>
</feature>
<dbReference type="EMBL" id="PKPP01007272">
    <property type="protein sequence ID" value="PWA53868.1"/>
    <property type="molecule type" value="Genomic_DNA"/>
</dbReference>
<dbReference type="PANTHER" id="PTHR44119:SF1">
    <property type="entry name" value="MAGNESIUM-CHELATASE SUBUNIT CHLH, CHLOROPLASTIC"/>
    <property type="match status" value="1"/>
</dbReference>
<proteinExistence type="predicted"/>
<dbReference type="Pfam" id="PF02514">
    <property type="entry name" value="CobN-Mg_chel"/>
    <property type="match status" value="2"/>
</dbReference>
<dbReference type="PANTHER" id="PTHR44119">
    <property type="entry name" value="MAGNESIUM-CHELATASE SUBUNIT CHLH, CHLOROPLASTIC"/>
    <property type="match status" value="1"/>
</dbReference>
<comment type="caution">
    <text evidence="2">The sequence shown here is derived from an EMBL/GenBank/DDBJ whole genome shotgun (WGS) entry which is preliminary data.</text>
</comment>
<organism evidence="2 3">
    <name type="scientific">Artemisia annua</name>
    <name type="common">Sweet wormwood</name>
    <dbReference type="NCBI Taxonomy" id="35608"/>
    <lineage>
        <taxon>Eukaryota</taxon>
        <taxon>Viridiplantae</taxon>
        <taxon>Streptophyta</taxon>
        <taxon>Embryophyta</taxon>
        <taxon>Tracheophyta</taxon>
        <taxon>Spermatophyta</taxon>
        <taxon>Magnoliopsida</taxon>
        <taxon>eudicotyledons</taxon>
        <taxon>Gunneridae</taxon>
        <taxon>Pentapetalae</taxon>
        <taxon>asterids</taxon>
        <taxon>campanulids</taxon>
        <taxon>Asterales</taxon>
        <taxon>Asteraceae</taxon>
        <taxon>Asteroideae</taxon>
        <taxon>Anthemideae</taxon>
        <taxon>Artemisiinae</taxon>
        <taxon>Artemisia</taxon>
    </lineage>
</organism>
<evidence type="ECO:0000313" key="3">
    <source>
        <dbReference type="Proteomes" id="UP000245207"/>
    </source>
</evidence>
<dbReference type="STRING" id="35608.A0A2U1LXY5"/>
<dbReference type="InterPro" id="IPR003672">
    <property type="entry name" value="CobN/Mg_chltase"/>
</dbReference>
<protein>
    <submittedName>
        <fullName evidence="2">Chain A, The C-terminal Chlh At 1.25a</fullName>
    </submittedName>
</protein>
<sequence length="426" mass="47799">MLVDPKEHKEIPVAIKKADKRVGFREYKRADGTRSYIFSLDSTRDVFLGVAFIQTIVMVDRAPFYGNSGNFSDKYRDLRLDVDNMSYETIVMVDRAPFYGNSGNFSDKYRDLRLDVDNMSYEDSKSKGKSSLFFGSKPGGSFYLDYDCLQSTIHTLPYSWKFTLFGGKRGGSELSNAQSKKAENIGKFLEIVTLFLRGTDNIKTYGEFLGQVLWMIGCRPVSDSLGRVNRVEPVSLEELRRPRVDVVLNAAASSLKMNDYQEAIKLCSKVCSKMLESQRRIIAAFVKGLAGILKSQINLLDRAVKLVSELDEPLEQNYVRNHALEQTETLGVDVKEAGTRILSGAYGSYSSNVNLAVENSSWNDKKQLQEMYLSRKSFAFDSDTPGNGMAEKRKVFEMALSTAEATFQNLDSSKISLTGVSHYNAS</sequence>
<dbReference type="Proteomes" id="UP000245207">
    <property type="component" value="Unassembled WGS sequence"/>
</dbReference>
<accession>A0A2U1LXY5</accession>
<dbReference type="GO" id="GO:0009507">
    <property type="term" value="C:chloroplast"/>
    <property type="evidence" value="ECO:0007669"/>
    <property type="project" value="TreeGrafter"/>
</dbReference>
<keyword evidence="3" id="KW-1185">Reference proteome</keyword>
<gene>
    <name evidence="2" type="ORF">CTI12_AA441300</name>
</gene>
<evidence type="ECO:0000313" key="2">
    <source>
        <dbReference type="EMBL" id="PWA53868.1"/>
    </source>
</evidence>
<reference evidence="2 3" key="1">
    <citation type="journal article" date="2018" name="Mol. Plant">
        <title>The genome of Artemisia annua provides insight into the evolution of Asteraceae family and artemisinin biosynthesis.</title>
        <authorList>
            <person name="Shen Q."/>
            <person name="Zhang L."/>
            <person name="Liao Z."/>
            <person name="Wang S."/>
            <person name="Yan T."/>
            <person name="Shi P."/>
            <person name="Liu M."/>
            <person name="Fu X."/>
            <person name="Pan Q."/>
            <person name="Wang Y."/>
            <person name="Lv Z."/>
            <person name="Lu X."/>
            <person name="Zhang F."/>
            <person name="Jiang W."/>
            <person name="Ma Y."/>
            <person name="Chen M."/>
            <person name="Hao X."/>
            <person name="Li L."/>
            <person name="Tang Y."/>
            <person name="Lv G."/>
            <person name="Zhou Y."/>
            <person name="Sun X."/>
            <person name="Brodelius P.E."/>
            <person name="Rose J.K.C."/>
            <person name="Tang K."/>
        </authorList>
    </citation>
    <scope>NUCLEOTIDE SEQUENCE [LARGE SCALE GENOMIC DNA]</scope>
    <source>
        <strain evidence="3">cv. Huhao1</strain>
        <tissue evidence="2">Leaf</tissue>
    </source>
</reference>
<feature type="domain" description="CobN/magnesium chelatase" evidence="1">
    <location>
        <begin position="294"/>
        <end position="424"/>
    </location>
</feature>
<evidence type="ECO:0000259" key="1">
    <source>
        <dbReference type="Pfam" id="PF02514"/>
    </source>
</evidence>